<reference evidence="10 11" key="1">
    <citation type="submission" date="2021-01" db="EMBL/GenBank/DDBJ databases">
        <title>Whole genome shotgun sequence of Microbispora siamensis NBRC 104113.</title>
        <authorList>
            <person name="Komaki H."/>
            <person name="Tamura T."/>
        </authorList>
    </citation>
    <scope>NUCLEOTIDE SEQUENCE [LARGE SCALE GENOMIC DNA]</scope>
    <source>
        <strain evidence="10 11">NBRC 104113</strain>
    </source>
</reference>
<evidence type="ECO:0000256" key="2">
    <source>
        <dbReference type="ARBA" id="ARBA00022527"/>
    </source>
</evidence>
<feature type="compositionally biased region" description="Low complexity" evidence="8">
    <location>
        <begin position="416"/>
        <end position="433"/>
    </location>
</feature>
<dbReference type="InterPro" id="IPR011009">
    <property type="entry name" value="Kinase-like_dom_sf"/>
</dbReference>
<keyword evidence="3" id="KW-0808">Transferase</keyword>
<keyword evidence="5" id="KW-0418">Kinase</keyword>
<evidence type="ECO:0000313" key="11">
    <source>
        <dbReference type="Proteomes" id="UP000660454"/>
    </source>
</evidence>
<dbReference type="Pfam" id="PF00069">
    <property type="entry name" value="Pkinase"/>
    <property type="match status" value="1"/>
</dbReference>
<feature type="domain" description="Protein kinase" evidence="9">
    <location>
        <begin position="53"/>
        <end position="312"/>
    </location>
</feature>
<evidence type="ECO:0000256" key="1">
    <source>
        <dbReference type="ARBA" id="ARBA00012513"/>
    </source>
</evidence>
<dbReference type="Gene3D" id="3.30.200.20">
    <property type="entry name" value="Phosphorylase Kinase, domain 1"/>
    <property type="match status" value="1"/>
</dbReference>
<dbReference type="Proteomes" id="UP000660454">
    <property type="component" value="Unassembled WGS sequence"/>
</dbReference>
<comment type="caution">
    <text evidence="10">The sequence shown here is derived from an EMBL/GenBank/DDBJ whole genome shotgun (WGS) entry which is preliminary data.</text>
</comment>
<feature type="compositionally biased region" description="Basic residues" evidence="8">
    <location>
        <begin position="373"/>
        <end position="382"/>
    </location>
</feature>
<accession>A0ABQ4H0K5</accession>
<dbReference type="PANTHER" id="PTHR43289:SF6">
    <property type="entry name" value="SERINE_THREONINE-PROTEIN KINASE NEKL-3"/>
    <property type="match status" value="1"/>
</dbReference>
<feature type="compositionally biased region" description="Basic and acidic residues" evidence="8">
    <location>
        <begin position="503"/>
        <end position="512"/>
    </location>
</feature>
<keyword evidence="4 7" id="KW-0547">Nucleotide-binding</keyword>
<evidence type="ECO:0000256" key="5">
    <source>
        <dbReference type="ARBA" id="ARBA00022777"/>
    </source>
</evidence>
<feature type="compositionally biased region" description="Basic and acidic residues" evidence="8">
    <location>
        <begin position="448"/>
        <end position="457"/>
    </location>
</feature>
<dbReference type="PROSITE" id="PS50011">
    <property type="entry name" value="PROTEIN_KINASE_DOM"/>
    <property type="match status" value="1"/>
</dbReference>
<keyword evidence="2" id="KW-0723">Serine/threonine-protein kinase</keyword>
<name>A0ABQ4H0K5_9ACTN</name>
<dbReference type="SUPFAM" id="SSF56112">
    <property type="entry name" value="Protein kinase-like (PK-like)"/>
    <property type="match status" value="1"/>
</dbReference>
<dbReference type="InterPro" id="IPR000719">
    <property type="entry name" value="Prot_kinase_dom"/>
</dbReference>
<dbReference type="CDD" id="cd14014">
    <property type="entry name" value="STKc_PknB_like"/>
    <property type="match status" value="1"/>
</dbReference>
<dbReference type="SMART" id="SM00220">
    <property type="entry name" value="S_TKc"/>
    <property type="match status" value="1"/>
</dbReference>
<keyword evidence="6 7" id="KW-0067">ATP-binding</keyword>
<evidence type="ECO:0000259" key="9">
    <source>
        <dbReference type="PROSITE" id="PS50011"/>
    </source>
</evidence>
<dbReference type="Gene3D" id="1.10.510.10">
    <property type="entry name" value="Transferase(Phosphotransferase) domain 1"/>
    <property type="match status" value="1"/>
</dbReference>
<dbReference type="EC" id="2.7.11.1" evidence="1"/>
<evidence type="ECO:0000256" key="6">
    <source>
        <dbReference type="ARBA" id="ARBA00022840"/>
    </source>
</evidence>
<dbReference type="InterPro" id="IPR008271">
    <property type="entry name" value="Ser/Thr_kinase_AS"/>
</dbReference>
<feature type="region of interest" description="Disordered" evidence="8">
    <location>
        <begin position="407"/>
        <end position="512"/>
    </location>
</feature>
<organism evidence="10 11">
    <name type="scientific">Microbispora siamensis</name>
    <dbReference type="NCBI Taxonomy" id="564413"/>
    <lineage>
        <taxon>Bacteria</taxon>
        <taxon>Bacillati</taxon>
        <taxon>Actinomycetota</taxon>
        <taxon>Actinomycetes</taxon>
        <taxon>Streptosporangiales</taxon>
        <taxon>Streptosporangiaceae</taxon>
        <taxon>Microbispora</taxon>
    </lineage>
</organism>
<protein>
    <recommendedName>
        <fullName evidence="1">non-specific serine/threonine protein kinase</fullName>
        <ecNumber evidence="1">2.7.11.1</ecNumber>
    </recommendedName>
</protein>
<gene>
    <name evidence="10" type="ORF">Msi02_80330</name>
</gene>
<feature type="compositionally biased region" description="Low complexity" evidence="8">
    <location>
        <begin position="342"/>
        <end position="372"/>
    </location>
</feature>
<dbReference type="InterPro" id="IPR017441">
    <property type="entry name" value="Protein_kinase_ATP_BS"/>
</dbReference>
<evidence type="ECO:0000256" key="7">
    <source>
        <dbReference type="PROSITE-ProRule" id="PRU10141"/>
    </source>
</evidence>
<evidence type="ECO:0000256" key="3">
    <source>
        <dbReference type="ARBA" id="ARBA00022679"/>
    </source>
</evidence>
<dbReference type="PROSITE" id="PS00107">
    <property type="entry name" value="PROTEIN_KINASE_ATP"/>
    <property type="match status" value="1"/>
</dbReference>
<dbReference type="EMBL" id="BOOF01000069">
    <property type="protein sequence ID" value="GIH67216.1"/>
    <property type="molecule type" value="Genomic_DNA"/>
</dbReference>
<feature type="region of interest" description="Disordered" evidence="8">
    <location>
        <begin position="323"/>
        <end position="382"/>
    </location>
</feature>
<proteinExistence type="predicted"/>
<dbReference type="PANTHER" id="PTHR43289">
    <property type="entry name" value="MITOGEN-ACTIVATED PROTEIN KINASE KINASE KINASE 20-RELATED"/>
    <property type="match status" value="1"/>
</dbReference>
<feature type="binding site" evidence="7">
    <location>
        <position position="82"/>
    </location>
    <ligand>
        <name>ATP</name>
        <dbReference type="ChEBI" id="CHEBI:30616"/>
    </ligand>
</feature>
<dbReference type="PROSITE" id="PS00108">
    <property type="entry name" value="PROTEIN_KINASE_ST"/>
    <property type="match status" value="1"/>
</dbReference>
<evidence type="ECO:0000313" key="10">
    <source>
        <dbReference type="EMBL" id="GIH67216.1"/>
    </source>
</evidence>
<evidence type="ECO:0000256" key="8">
    <source>
        <dbReference type="SAM" id="MobiDB-lite"/>
    </source>
</evidence>
<sequence>MQRLKSGAAGSRSVDNAAGGAAVIFLSIVIPVMDGRAGTMDADGAGASLGSGYVLLDEIGAGAMGTVWRARHRETGETVAVKLLREGLGDDQDLVLRFVQERNVMRALRHPNIVAIRDFVVEGRRLALVMDLVEGRNLRTLLQRRGTLPPAEAAALLGQVADGVGAAHAEGVVHRDIKPGNILVEENTGRVRLTDFGVARILHGPGLTQTTSIIGTPTYLAPEVAEGGTPTTAVDVYAIGLILYELLAGRPPFVADHPMVVLRRHATAVPRRLPGMPDALWRVVSACVAKDPASRPSAAEVAAALRAAVPPLTGLPALPAIAWSDPPSATSETVPPAEPGLADPTAGPTADPATGPAAGPGTPPSGEATGTSKRGRRSRRRPIVVVTSATALALTASVLAVLSPWRSGASDGAVDATAPKAAAPHATPASTPSARRKTKPTPSPAAEPAHRPTREGAPRTPRAAVSTTPARPRPSKSAAQQAATSPRPRRPEARATGDGGADEATRARQSPEWRCRSWISVGAGTGTEMSPCFAMVGDVFYLMGRIRGDRSVRSDIHIQLYDSTANVNVSQPFICSGVSPSSDGATVTCGPFTATAPRTGGEHNVRQRWRKTGAPAFGGGAESPGVTW</sequence>
<evidence type="ECO:0000256" key="4">
    <source>
        <dbReference type="ARBA" id="ARBA00022741"/>
    </source>
</evidence>
<keyword evidence="11" id="KW-1185">Reference proteome</keyword>